<evidence type="ECO:0000313" key="3">
    <source>
        <dbReference type="Proteomes" id="UP000474565"/>
    </source>
</evidence>
<accession>A0A6L8MI89</accession>
<evidence type="ECO:0000313" key="2">
    <source>
        <dbReference type="EMBL" id="MYM82820.1"/>
    </source>
</evidence>
<dbReference type="Pfam" id="PF04397">
    <property type="entry name" value="LytTR"/>
    <property type="match status" value="1"/>
</dbReference>
<dbReference type="SMART" id="SM00850">
    <property type="entry name" value="LytTR"/>
    <property type="match status" value="1"/>
</dbReference>
<dbReference type="EMBL" id="WWCP01000013">
    <property type="protein sequence ID" value="MYM82820.1"/>
    <property type="molecule type" value="Genomic_DNA"/>
</dbReference>
<name>A0A6L8MI89_9BURK</name>
<protein>
    <recommendedName>
        <fullName evidence="1">HTH LytTR-type domain-containing protein</fullName>
    </recommendedName>
</protein>
<gene>
    <name evidence="2" type="ORF">GTP44_12740</name>
</gene>
<sequence>MLRRSLADLERDLDPAVFCRIHRSTIINIQRLQAVELNADGDHEAVLSSGARLRISRTWRKALLDLAGGGR</sequence>
<reference evidence="2 3" key="1">
    <citation type="submission" date="2019-12" db="EMBL/GenBank/DDBJ databases">
        <title>Novel species isolated from a subtropical stream in China.</title>
        <authorList>
            <person name="Lu H."/>
        </authorList>
    </citation>
    <scope>NUCLEOTIDE SEQUENCE [LARGE SCALE GENOMIC DNA]</scope>
    <source>
        <strain evidence="2 3">FT50W</strain>
    </source>
</reference>
<dbReference type="GO" id="GO:0003677">
    <property type="term" value="F:DNA binding"/>
    <property type="evidence" value="ECO:0007669"/>
    <property type="project" value="InterPro"/>
</dbReference>
<dbReference type="AlphaFoldDB" id="A0A6L8MI89"/>
<feature type="domain" description="HTH LytTR-type" evidence="1">
    <location>
        <begin position="1"/>
        <end position="69"/>
    </location>
</feature>
<organism evidence="2 3">
    <name type="scientific">Duganella lactea</name>
    <dbReference type="NCBI Taxonomy" id="2692173"/>
    <lineage>
        <taxon>Bacteria</taxon>
        <taxon>Pseudomonadati</taxon>
        <taxon>Pseudomonadota</taxon>
        <taxon>Betaproteobacteria</taxon>
        <taxon>Burkholderiales</taxon>
        <taxon>Oxalobacteraceae</taxon>
        <taxon>Telluria group</taxon>
        <taxon>Duganella</taxon>
    </lineage>
</organism>
<comment type="caution">
    <text evidence="2">The sequence shown here is derived from an EMBL/GenBank/DDBJ whole genome shotgun (WGS) entry which is preliminary data.</text>
</comment>
<dbReference type="PANTHER" id="PTHR37299">
    <property type="entry name" value="TRANSCRIPTIONAL REGULATOR-RELATED"/>
    <property type="match status" value="1"/>
</dbReference>
<dbReference type="Gene3D" id="2.40.50.1020">
    <property type="entry name" value="LytTr DNA-binding domain"/>
    <property type="match status" value="1"/>
</dbReference>
<dbReference type="RefSeq" id="WP_161019732.1">
    <property type="nucleotide sequence ID" value="NZ_WWCP01000013.1"/>
</dbReference>
<proteinExistence type="predicted"/>
<dbReference type="InterPro" id="IPR046947">
    <property type="entry name" value="LytR-like"/>
</dbReference>
<dbReference type="PROSITE" id="PS50930">
    <property type="entry name" value="HTH_LYTTR"/>
    <property type="match status" value="1"/>
</dbReference>
<dbReference type="PANTHER" id="PTHR37299:SF1">
    <property type="entry name" value="STAGE 0 SPORULATION PROTEIN A HOMOLOG"/>
    <property type="match status" value="1"/>
</dbReference>
<dbReference type="GO" id="GO:0000156">
    <property type="term" value="F:phosphorelay response regulator activity"/>
    <property type="evidence" value="ECO:0007669"/>
    <property type="project" value="InterPro"/>
</dbReference>
<dbReference type="Proteomes" id="UP000474565">
    <property type="component" value="Unassembled WGS sequence"/>
</dbReference>
<dbReference type="InterPro" id="IPR007492">
    <property type="entry name" value="LytTR_DNA-bd_dom"/>
</dbReference>
<evidence type="ECO:0000259" key="1">
    <source>
        <dbReference type="PROSITE" id="PS50930"/>
    </source>
</evidence>